<evidence type="ECO:0000313" key="1">
    <source>
        <dbReference type="EMBL" id="MBC2889320.1"/>
    </source>
</evidence>
<accession>A0A842JJP8</accession>
<sequence>MDDIIVHPHSLKHGLTEEDVAYAWNNFARKRPRGDDYWVALGFDGKGREVELVAAVLADGTLLLIHAKTPATKKFKKELGYGRR</sequence>
<keyword evidence="2" id="KW-1185">Reference proteome</keyword>
<gene>
    <name evidence="1" type="ORF">H7313_08165</name>
</gene>
<dbReference type="AlphaFoldDB" id="A0A842JJP8"/>
<evidence type="ECO:0000313" key="2">
    <source>
        <dbReference type="Proteomes" id="UP000587396"/>
    </source>
</evidence>
<dbReference type="EMBL" id="JACMSE010000005">
    <property type="protein sequence ID" value="MBC2889320.1"/>
    <property type="molecule type" value="Genomic_DNA"/>
</dbReference>
<evidence type="ECO:0008006" key="3">
    <source>
        <dbReference type="Google" id="ProtNLM"/>
    </source>
</evidence>
<dbReference type="Proteomes" id="UP000587396">
    <property type="component" value="Unassembled WGS sequence"/>
</dbReference>
<proteinExistence type="predicted"/>
<name>A0A842JJP8_9ACTN</name>
<organism evidence="1 2">
    <name type="scientific">Gordonibacter massiliensis</name>
    <name type="common">ex Traore et al. 2017</name>
    <dbReference type="NCBI Taxonomy" id="1841863"/>
    <lineage>
        <taxon>Bacteria</taxon>
        <taxon>Bacillati</taxon>
        <taxon>Actinomycetota</taxon>
        <taxon>Coriobacteriia</taxon>
        <taxon>Eggerthellales</taxon>
        <taxon>Eggerthellaceae</taxon>
        <taxon>Gordonibacter</taxon>
    </lineage>
</organism>
<dbReference type="RefSeq" id="WP_080142579.1">
    <property type="nucleotide sequence ID" value="NZ_JAASIO010000018.1"/>
</dbReference>
<reference evidence="1 2" key="1">
    <citation type="submission" date="2020-08" db="EMBL/GenBank/DDBJ databases">
        <authorList>
            <person name="Liu C."/>
            <person name="Sun Q."/>
        </authorList>
    </citation>
    <scope>NUCLEOTIDE SEQUENCE [LARGE SCALE GENOMIC DNA]</scope>
    <source>
        <strain evidence="1 2">N22</strain>
    </source>
</reference>
<protein>
    <recommendedName>
        <fullName evidence="3">Toxin</fullName>
    </recommendedName>
</protein>
<comment type="caution">
    <text evidence="1">The sequence shown here is derived from an EMBL/GenBank/DDBJ whole genome shotgun (WGS) entry which is preliminary data.</text>
</comment>